<sequence length="172" mass="20202">MFICKSFIKKPELKIDSLDTINEEWEKYFIEVSEKNISAPIVNKLNLNYLEGAIYLKYGNEVILGFQLWDYVDQLWAYVIQLIEEFILRDSSETFFPDQPARIKFQKISNECLNMIVEANTRSSWILPKQEFLTTLLNASEKFFQNITGILGLVNNPYTSELSKIRELKEKI</sequence>
<evidence type="ECO:0000313" key="2">
    <source>
        <dbReference type="Proteomes" id="UP000654670"/>
    </source>
</evidence>
<keyword evidence="2" id="KW-1185">Reference proteome</keyword>
<gene>
    <name evidence="1" type="ORF">GCM10007968_03960</name>
</gene>
<protein>
    <submittedName>
        <fullName evidence="1">Uncharacterized protein</fullName>
    </submittedName>
</protein>
<proteinExistence type="predicted"/>
<reference evidence="1" key="2">
    <citation type="submission" date="2020-09" db="EMBL/GenBank/DDBJ databases">
        <authorList>
            <person name="Sun Q."/>
            <person name="Ohkuma M."/>
        </authorList>
    </citation>
    <scope>NUCLEOTIDE SEQUENCE</scope>
    <source>
        <strain evidence="1">JCM 15325</strain>
    </source>
</reference>
<evidence type="ECO:0000313" key="1">
    <source>
        <dbReference type="EMBL" id="GGL43262.1"/>
    </source>
</evidence>
<dbReference type="Proteomes" id="UP000654670">
    <property type="component" value="Unassembled WGS sequence"/>
</dbReference>
<dbReference type="AlphaFoldDB" id="A0A917VXX4"/>
<comment type="caution">
    <text evidence="1">The sequence shown here is derived from an EMBL/GenBank/DDBJ whole genome shotgun (WGS) entry which is preliminary data.</text>
</comment>
<accession>A0A917VXX4</accession>
<organism evidence="1 2">
    <name type="scientific">Sporolactobacillus putidus</name>
    <dbReference type="NCBI Taxonomy" id="492735"/>
    <lineage>
        <taxon>Bacteria</taxon>
        <taxon>Bacillati</taxon>
        <taxon>Bacillota</taxon>
        <taxon>Bacilli</taxon>
        <taxon>Bacillales</taxon>
        <taxon>Sporolactobacillaceae</taxon>
        <taxon>Sporolactobacillus</taxon>
    </lineage>
</organism>
<name>A0A917VXX4_9BACL</name>
<reference evidence="1" key="1">
    <citation type="journal article" date="2014" name="Int. J. Syst. Evol. Microbiol.">
        <title>Complete genome sequence of Corynebacterium casei LMG S-19264T (=DSM 44701T), isolated from a smear-ripened cheese.</title>
        <authorList>
            <consortium name="US DOE Joint Genome Institute (JGI-PGF)"/>
            <person name="Walter F."/>
            <person name="Albersmeier A."/>
            <person name="Kalinowski J."/>
            <person name="Ruckert C."/>
        </authorList>
    </citation>
    <scope>NUCLEOTIDE SEQUENCE</scope>
    <source>
        <strain evidence="1">JCM 15325</strain>
    </source>
</reference>
<dbReference type="RefSeq" id="WP_188801360.1">
    <property type="nucleotide sequence ID" value="NZ_BMOK01000001.1"/>
</dbReference>
<dbReference type="EMBL" id="BMOK01000001">
    <property type="protein sequence ID" value="GGL43262.1"/>
    <property type="molecule type" value="Genomic_DNA"/>
</dbReference>